<organism evidence="11 12">
    <name type="scientific">Limnochorda pilosa</name>
    <dbReference type="NCBI Taxonomy" id="1555112"/>
    <lineage>
        <taxon>Bacteria</taxon>
        <taxon>Bacillati</taxon>
        <taxon>Bacillota</taxon>
        <taxon>Limnochordia</taxon>
        <taxon>Limnochordales</taxon>
        <taxon>Limnochordaceae</taxon>
        <taxon>Limnochorda</taxon>
    </lineage>
</organism>
<dbReference type="GO" id="GO:0022627">
    <property type="term" value="C:cytosolic small ribosomal subunit"/>
    <property type="evidence" value="ECO:0007669"/>
    <property type="project" value="TreeGrafter"/>
</dbReference>
<reference evidence="12" key="2">
    <citation type="journal article" date="2016" name="Int. J. Syst. Evol. Microbiol.">
        <title>Complete genome sequence and cell structure of Limnochorda pilosa, a Gram-negative spore-former within the phylum Firmicutes.</title>
        <authorList>
            <person name="Watanabe M."/>
            <person name="Kojima H."/>
            <person name="Fukui M."/>
        </authorList>
    </citation>
    <scope>NUCLEOTIDE SEQUENCE [LARGE SCALE GENOMIC DNA]</scope>
    <source>
        <strain evidence="12">HC45</strain>
    </source>
</reference>
<evidence type="ECO:0000256" key="8">
    <source>
        <dbReference type="HAMAP-Rule" id="MF_01309"/>
    </source>
</evidence>
<dbReference type="Proteomes" id="UP000065807">
    <property type="component" value="Chromosome"/>
</dbReference>
<dbReference type="PROSITE" id="PS50823">
    <property type="entry name" value="KH_TYPE_2"/>
    <property type="match status" value="1"/>
</dbReference>
<keyword evidence="2 8" id="KW-0699">rRNA-binding</keyword>
<dbReference type="PATRIC" id="fig|1555112.3.peg.3304"/>
<feature type="domain" description="KH type-2" evidence="10">
    <location>
        <begin position="39"/>
        <end position="107"/>
    </location>
</feature>
<dbReference type="OrthoDB" id="9806396at2"/>
<dbReference type="InterPro" id="IPR015946">
    <property type="entry name" value="KH_dom-like_a/b"/>
</dbReference>
<dbReference type="EMBL" id="AP014924">
    <property type="protein sequence ID" value="BAS29082.1"/>
    <property type="molecule type" value="Genomic_DNA"/>
</dbReference>
<dbReference type="KEGG" id="lpil:LIP_3265"/>
<dbReference type="InterPro" id="IPR009019">
    <property type="entry name" value="KH_sf_prok-type"/>
</dbReference>
<dbReference type="GO" id="GO:0006412">
    <property type="term" value="P:translation"/>
    <property type="evidence" value="ECO:0007669"/>
    <property type="project" value="UniProtKB-UniRule"/>
</dbReference>
<evidence type="ECO:0000259" key="10">
    <source>
        <dbReference type="PROSITE" id="PS50823"/>
    </source>
</evidence>
<dbReference type="Gene3D" id="3.30.1140.32">
    <property type="entry name" value="Ribosomal protein S3, C-terminal domain"/>
    <property type="match status" value="1"/>
</dbReference>
<gene>
    <name evidence="8" type="primary">rpsC</name>
    <name evidence="11" type="ORF">LIP_3265</name>
</gene>
<comment type="subunit">
    <text evidence="8">Part of the 30S ribosomal subunit. Forms a tight complex with proteins S10 and S14.</text>
</comment>
<protein>
    <recommendedName>
        <fullName evidence="7 8">Small ribosomal subunit protein uS3</fullName>
    </recommendedName>
</protein>
<evidence type="ECO:0000256" key="9">
    <source>
        <dbReference type="RuleBase" id="RU003624"/>
    </source>
</evidence>
<dbReference type="InterPro" id="IPR004087">
    <property type="entry name" value="KH_dom"/>
</dbReference>
<evidence type="ECO:0000313" key="11">
    <source>
        <dbReference type="EMBL" id="BAS29082.1"/>
    </source>
</evidence>
<dbReference type="InterPro" id="IPR057258">
    <property type="entry name" value="Ribosomal_uS3"/>
</dbReference>
<dbReference type="NCBIfam" id="TIGR01009">
    <property type="entry name" value="rpsC_bact"/>
    <property type="match status" value="1"/>
</dbReference>
<evidence type="ECO:0000256" key="5">
    <source>
        <dbReference type="ARBA" id="ARBA00023274"/>
    </source>
</evidence>
<keyword evidence="5 8" id="KW-0687">Ribonucleoprotein</keyword>
<dbReference type="GO" id="GO:0003729">
    <property type="term" value="F:mRNA binding"/>
    <property type="evidence" value="ECO:0007669"/>
    <property type="project" value="UniProtKB-UniRule"/>
</dbReference>
<dbReference type="GO" id="GO:0003735">
    <property type="term" value="F:structural constituent of ribosome"/>
    <property type="evidence" value="ECO:0007669"/>
    <property type="project" value="InterPro"/>
</dbReference>
<dbReference type="SUPFAM" id="SSF54814">
    <property type="entry name" value="Prokaryotic type KH domain (KH-domain type II)"/>
    <property type="match status" value="1"/>
</dbReference>
<proteinExistence type="inferred from homology"/>
<dbReference type="Pfam" id="PF00189">
    <property type="entry name" value="Ribosomal_S3_C"/>
    <property type="match status" value="1"/>
</dbReference>
<dbReference type="PANTHER" id="PTHR11760">
    <property type="entry name" value="30S/40S RIBOSOMAL PROTEIN S3"/>
    <property type="match status" value="1"/>
</dbReference>
<dbReference type="RefSeq" id="WP_068140377.1">
    <property type="nucleotide sequence ID" value="NZ_AP014924.1"/>
</dbReference>
<accession>A0A0K2SPY9</accession>
<dbReference type="SUPFAM" id="SSF54821">
    <property type="entry name" value="Ribosomal protein S3 C-terminal domain"/>
    <property type="match status" value="1"/>
</dbReference>
<evidence type="ECO:0000256" key="4">
    <source>
        <dbReference type="ARBA" id="ARBA00022980"/>
    </source>
</evidence>
<dbReference type="InterPro" id="IPR036419">
    <property type="entry name" value="Ribosomal_S3_C_sf"/>
</dbReference>
<dbReference type="CDD" id="cd02412">
    <property type="entry name" value="KH-II_30S_S3"/>
    <property type="match status" value="1"/>
</dbReference>
<dbReference type="AlphaFoldDB" id="A0A0K2SPY9"/>
<keyword evidence="3 8" id="KW-0694">RNA-binding</keyword>
<dbReference type="Gene3D" id="3.30.300.20">
    <property type="match status" value="1"/>
</dbReference>
<evidence type="ECO:0000256" key="3">
    <source>
        <dbReference type="ARBA" id="ARBA00022884"/>
    </source>
</evidence>
<evidence type="ECO:0000256" key="6">
    <source>
        <dbReference type="ARBA" id="ARBA00024998"/>
    </source>
</evidence>
<dbReference type="InterPro" id="IPR001351">
    <property type="entry name" value="Ribosomal_uS3_C"/>
</dbReference>
<comment type="function">
    <text evidence="6 8">Binds the lower part of the 30S subunit head. Binds mRNA in the 70S ribosome, positioning it for translation.</text>
</comment>
<dbReference type="SMART" id="SM00322">
    <property type="entry name" value="KH"/>
    <property type="match status" value="1"/>
</dbReference>
<evidence type="ECO:0000256" key="7">
    <source>
        <dbReference type="ARBA" id="ARBA00035257"/>
    </source>
</evidence>
<dbReference type="FunFam" id="3.30.1140.32:FF:000002">
    <property type="entry name" value="30S ribosomal protein S3"/>
    <property type="match status" value="1"/>
</dbReference>
<dbReference type="STRING" id="1555112.LIP_3265"/>
<keyword evidence="4 8" id="KW-0689">Ribosomal protein</keyword>
<dbReference type="Pfam" id="PF07650">
    <property type="entry name" value="KH_2"/>
    <property type="match status" value="1"/>
</dbReference>
<dbReference type="PANTHER" id="PTHR11760:SF19">
    <property type="entry name" value="SMALL RIBOSOMAL SUBUNIT PROTEIN US3C"/>
    <property type="match status" value="1"/>
</dbReference>
<dbReference type="InterPro" id="IPR005704">
    <property type="entry name" value="Ribosomal_uS3_bac-typ"/>
</dbReference>
<comment type="similarity">
    <text evidence="1 8 9">Belongs to the universal ribosomal protein uS3 family.</text>
</comment>
<dbReference type="HAMAP" id="MF_01309_B">
    <property type="entry name" value="Ribosomal_uS3_B"/>
    <property type="match status" value="1"/>
</dbReference>
<dbReference type="GO" id="GO:0019843">
    <property type="term" value="F:rRNA binding"/>
    <property type="evidence" value="ECO:0007669"/>
    <property type="project" value="UniProtKB-UniRule"/>
</dbReference>
<evidence type="ECO:0000256" key="2">
    <source>
        <dbReference type="ARBA" id="ARBA00022730"/>
    </source>
</evidence>
<dbReference type="InterPro" id="IPR018280">
    <property type="entry name" value="Ribosomal_uS3_CS"/>
</dbReference>
<reference evidence="12" key="1">
    <citation type="submission" date="2015-07" db="EMBL/GenBank/DDBJ databases">
        <title>Complete genome sequence and phylogenetic analysis of Limnochorda pilosa.</title>
        <authorList>
            <person name="Watanabe M."/>
            <person name="Kojima H."/>
            <person name="Fukui M."/>
        </authorList>
    </citation>
    <scope>NUCLEOTIDE SEQUENCE [LARGE SCALE GENOMIC DNA]</scope>
    <source>
        <strain evidence="12">HC45</strain>
    </source>
</reference>
<evidence type="ECO:0000313" key="12">
    <source>
        <dbReference type="Proteomes" id="UP000065807"/>
    </source>
</evidence>
<evidence type="ECO:0000256" key="1">
    <source>
        <dbReference type="ARBA" id="ARBA00010761"/>
    </source>
</evidence>
<dbReference type="PROSITE" id="PS00548">
    <property type="entry name" value="RIBOSOMAL_S3"/>
    <property type="match status" value="1"/>
</dbReference>
<dbReference type="InterPro" id="IPR004044">
    <property type="entry name" value="KH_dom_type_2"/>
</dbReference>
<sequence length="224" mass="25347">MGQKVHPYGLRLGIIKEWESKWYAGKRAYAATLHEDLAVRREIKERFFRAGVSRVDIERAANRVKITIRTARPGMVIGKGGTEVDRLRKDLEERTGKQIQINIIEIKIPELDAQLVAENVAFQLERRIAFRRAIRQAQQRTLRMGALGIKVMVSGRLGGAEIARTEWNAQGSIPLHTLRADVDYGFSEARTTYGRIGVKVWIYKGEVLPERAARQEAQAVEGGE</sequence>
<name>A0A0K2SPY9_LIMPI</name>
<keyword evidence="12" id="KW-1185">Reference proteome</keyword>
<dbReference type="FunFam" id="3.30.300.20:FF:000001">
    <property type="entry name" value="30S ribosomal protein S3"/>
    <property type="match status" value="1"/>
</dbReference>
<dbReference type="PROSITE" id="PS50084">
    <property type="entry name" value="KH_TYPE_1"/>
    <property type="match status" value="1"/>
</dbReference>